<dbReference type="Proteomes" id="UP000008022">
    <property type="component" value="Unassembled WGS sequence"/>
</dbReference>
<evidence type="ECO:0000313" key="3">
    <source>
        <dbReference type="Proteomes" id="UP000008022"/>
    </source>
</evidence>
<dbReference type="Gramene" id="ORUFI12G18710.1">
    <property type="protein sequence ID" value="ORUFI12G18710.1"/>
    <property type="gene ID" value="ORUFI12G18710"/>
</dbReference>
<protein>
    <submittedName>
        <fullName evidence="2">Uncharacterized protein</fullName>
    </submittedName>
</protein>
<accession>A0A0E0RJ72</accession>
<dbReference type="AlphaFoldDB" id="A0A0E0RJ72"/>
<reference evidence="3" key="1">
    <citation type="submission" date="2013-06" db="EMBL/GenBank/DDBJ databases">
        <authorList>
            <person name="Zhao Q."/>
        </authorList>
    </citation>
    <scope>NUCLEOTIDE SEQUENCE</scope>
    <source>
        <strain evidence="3">cv. W1943</strain>
    </source>
</reference>
<feature type="compositionally biased region" description="Basic and acidic residues" evidence="1">
    <location>
        <begin position="134"/>
        <end position="144"/>
    </location>
</feature>
<dbReference type="EnsemblPlants" id="ORUFI12G18710.1">
    <property type="protein sequence ID" value="ORUFI12G18710.1"/>
    <property type="gene ID" value="ORUFI12G18710"/>
</dbReference>
<feature type="region of interest" description="Disordered" evidence="1">
    <location>
        <begin position="29"/>
        <end position="144"/>
    </location>
</feature>
<dbReference type="HOGENOM" id="CLU_150306_0_0_1"/>
<reference evidence="2" key="2">
    <citation type="submission" date="2015-06" db="UniProtKB">
        <authorList>
            <consortium name="EnsemblPlants"/>
        </authorList>
    </citation>
    <scope>IDENTIFICATION</scope>
</reference>
<evidence type="ECO:0000313" key="2">
    <source>
        <dbReference type="EnsemblPlants" id="ORUFI12G18710.1"/>
    </source>
</evidence>
<evidence type="ECO:0000256" key="1">
    <source>
        <dbReference type="SAM" id="MobiDB-lite"/>
    </source>
</evidence>
<sequence length="144" mass="16210">MPHAAPPFPHVASIRFQAVRRLWAMRRIPPHPRSRPDAAHAIDRATSASRVAPVHRIVPRPNSVSRQVRPSAANPGIRQRHARWARDSTPVKPPSPSAVTPRDEERSRLDKRVAIATSAKLSRRMTSRRPSMHPLDKTMRTLSS</sequence>
<proteinExistence type="predicted"/>
<organism evidence="2 3">
    <name type="scientific">Oryza rufipogon</name>
    <name type="common">Brownbeard rice</name>
    <name type="synonym">Asian wild rice</name>
    <dbReference type="NCBI Taxonomy" id="4529"/>
    <lineage>
        <taxon>Eukaryota</taxon>
        <taxon>Viridiplantae</taxon>
        <taxon>Streptophyta</taxon>
        <taxon>Embryophyta</taxon>
        <taxon>Tracheophyta</taxon>
        <taxon>Spermatophyta</taxon>
        <taxon>Magnoliopsida</taxon>
        <taxon>Liliopsida</taxon>
        <taxon>Poales</taxon>
        <taxon>Poaceae</taxon>
        <taxon>BOP clade</taxon>
        <taxon>Oryzoideae</taxon>
        <taxon>Oryzeae</taxon>
        <taxon>Oryzinae</taxon>
        <taxon>Oryza</taxon>
    </lineage>
</organism>
<feature type="compositionally biased region" description="Basic and acidic residues" evidence="1">
    <location>
        <begin position="34"/>
        <end position="43"/>
    </location>
</feature>
<name>A0A0E0RJ72_ORYRU</name>
<feature type="compositionally biased region" description="Basic residues" evidence="1">
    <location>
        <begin position="121"/>
        <end position="131"/>
    </location>
</feature>
<feature type="compositionally biased region" description="Basic and acidic residues" evidence="1">
    <location>
        <begin position="101"/>
        <end position="113"/>
    </location>
</feature>
<keyword evidence="3" id="KW-1185">Reference proteome</keyword>